<feature type="transmembrane region" description="Helical" evidence="2">
    <location>
        <begin position="67"/>
        <end position="89"/>
    </location>
</feature>
<sequence length="492" mass="54773">MDQEESTATKPGFQPEEPKAPEISSVSPTEVPPTPLPETQAKTFIAKQQSSFIMEEEGGGLSKLKGFLPVVLILLFLLIGAFAVFKFLLPKMAKPKEVSLTYWGLWEPEQVYSSVISDYQKTHPNVKIDYVFQSPKDYRERLASAIASDKGPDIFRFHSSWVPMFKNDLASVPAKTMDAASFEATFYPVARQDLRVGNSYVGIPLEIDTLALFINEEIFETAGKPPPTTWDELRKTAIELTTKDSEGKIQISGAALGRTENVDHWSDILALMMLQNGADLTNPTGTLAEDALAFFTIFSKIDRVWDETLPSSTAAFAGGKVAMYFGSSWEVFEIKKANPTLKFRVLPVPQLEGTNITWASYWVEGVAKKSKFQDESFEFLKYLSERETLQKLFQAESQLRLFGEPYSRADMANLLSDDDFAGAFIKQAPAARSWYLCSRTFDNGINDKMIKYFEDAVNSVNEGKTAKEALETTASGVSQILAQYGISASVVR</sequence>
<feature type="region of interest" description="Disordered" evidence="1">
    <location>
        <begin position="1"/>
        <end position="37"/>
    </location>
</feature>
<dbReference type="Pfam" id="PF13416">
    <property type="entry name" value="SBP_bac_8"/>
    <property type="match status" value="1"/>
</dbReference>
<protein>
    <recommendedName>
        <fullName evidence="5">ABC transporter substrate-binding protein</fullName>
    </recommendedName>
</protein>
<dbReference type="Gene3D" id="3.40.190.10">
    <property type="entry name" value="Periplasmic binding protein-like II"/>
    <property type="match status" value="1"/>
</dbReference>
<dbReference type="AlphaFoldDB" id="A0A2M8L382"/>
<keyword evidence="2" id="KW-0472">Membrane</keyword>
<keyword evidence="2" id="KW-0812">Transmembrane</keyword>
<dbReference type="PANTHER" id="PTHR43649">
    <property type="entry name" value="ARABINOSE-BINDING PROTEIN-RELATED"/>
    <property type="match status" value="1"/>
</dbReference>
<evidence type="ECO:0000256" key="1">
    <source>
        <dbReference type="SAM" id="MobiDB-lite"/>
    </source>
</evidence>
<dbReference type="InterPro" id="IPR006059">
    <property type="entry name" value="SBP"/>
</dbReference>
<accession>A0A2M8L382</accession>
<evidence type="ECO:0000313" key="3">
    <source>
        <dbReference type="EMBL" id="PJE67332.1"/>
    </source>
</evidence>
<gene>
    <name evidence="3" type="ORF">COU95_03005</name>
</gene>
<dbReference type="InterPro" id="IPR050490">
    <property type="entry name" value="Bact_solute-bd_prot1"/>
</dbReference>
<proteinExistence type="predicted"/>
<dbReference type="SUPFAM" id="SSF53850">
    <property type="entry name" value="Periplasmic binding protein-like II"/>
    <property type="match status" value="1"/>
</dbReference>
<comment type="caution">
    <text evidence="3">The sequence shown here is derived from an EMBL/GenBank/DDBJ whole genome shotgun (WGS) entry which is preliminary data.</text>
</comment>
<dbReference type="Proteomes" id="UP000231474">
    <property type="component" value="Unassembled WGS sequence"/>
</dbReference>
<name>A0A2M8L382_9BACT</name>
<dbReference type="PANTHER" id="PTHR43649:SF12">
    <property type="entry name" value="DIACETYLCHITOBIOSE BINDING PROTEIN DASA"/>
    <property type="match status" value="1"/>
</dbReference>
<evidence type="ECO:0008006" key="5">
    <source>
        <dbReference type="Google" id="ProtNLM"/>
    </source>
</evidence>
<evidence type="ECO:0000256" key="2">
    <source>
        <dbReference type="SAM" id="Phobius"/>
    </source>
</evidence>
<reference evidence="4" key="1">
    <citation type="submission" date="2017-09" db="EMBL/GenBank/DDBJ databases">
        <title>Depth-based differentiation of microbial function through sediment-hosted aquifers and enrichment of novel symbionts in the deep terrestrial subsurface.</title>
        <authorList>
            <person name="Probst A.J."/>
            <person name="Ladd B."/>
            <person name="Jarett J.K."/>
            <person name="Geller-Mcgrath D.E."/>
            <person name="Sieber C.M.K."/>
            <person name="Emerson J.B."/>
            <person name="Anantharaman K."/>
            <person name="Thomas B.C."/>
            <person name="Malmstrom R."/>
            <person name="Stieglmeier M."/>
            <person name="Klingl A."/>
            <person name="Woyke T."/>
            <person name="Ryan C.M."/>
            <person name="Banfield J.F."/>
        </authorList>
    </citation>
    <scope>NUCLEOTIDE SEQUENCE [LARGE SCALE GENOMIC DNA]</scope>
</reference>
<dbReference type="EMBL" id="PFEK01000059">
    <property type="protein sequence ID" value="PJE67332.1"/>
    <property type="molecule type" value="Genomic_DNA"/>
</dbReference>
<keyword evidence="2" id="KW-1133">Transmembrane helix</keyword>
<evidence type="ECO:0000313" key="4">
    <source>
        <dbReference type="Proteomes" id="UP000231474"/>
    </source>
</evidence>
<organism evidence="3 4">
    <name type="scientific">Candidatus Shapirobacteria bacterium CG10_big_fil_rev_8_21_14_0_10_40_9</name>
    <dbReference type="NCBI Taxonomy" id="1974888"/>
    <lineage>
        <taxon>Bacteria</taxon>
        <taxon>Candidatus Shapironibacteriota</taxon>
    </lineage>
</organism>